<dbReference type="GO" id="GO:0005634">
    <property type="term" value="C:nucleus"/>
    <property type="evidence" value="ECO:0007669"/>
    <property type="project" value="UniProtKB-SubCell"/>
</dbReference>
<reference evidence="11" key="1">
    <citation type="journal article" date="2021" name="Nat. Commun.">
        <title>Genetic determinants of endophytism in the Arabidopsis root mycobiome.</title>
        <authorList>
            <person name="Mesny F."/>
            <person name="Miyauchi S."/>
            <person name="Thiergart T."/>
            <person name="Pickel B."/>
            <person name="Atanasova L."/>
            <person name="Karlsson M."/>
            <person name="Huettel B."/>
            <person name="Barry K.W."/>
            <person name="Haridas S."/>
            <person name="Chen C."/>
            <person name="Bauer D."/>
            <person name="Andreopoulos W."/>
            <person name="Pangilinan J."/>
            <person name="LaButti K."/>
            <person name="Riley R."/>
            <person name="Lipzen A."/>
            <person name="Clum A."/>
            <person name="Drula E."/>
            <person name="Henrissat B."/>
            <person name="Kohler A."/>
            <person name="Grigoriev I.V."/>
            <person name="Martin F.M."/>
            <person name="Hacquard S."/>
        </authorList>
    </citation>
    <scope>NUCLEOTIDE SEQUENCE</scope>
    <source>
        <strain evidence="11">MPI-SDFR-AT-0117</strain>
    </source>
</reference>
<protein>
    <recommendedName>
        <fullName evidence="3">H/ACA ribonucleoprotein complex non-core subunit NAF1</fullName>
    </recommendedName>
    <alternativeName>
        <fullName evidence="9">Nuclear assembly factor 1</fullName>
    </alternativeName>
</protein>
<feature type="compositionally biased region" description="Low complexity" evidence="10">
    <location>
        <begin position="487"/>
        <end position="506"/>
    </location>
</feature>
<feature type="region of interest" description="Disordered" evidence="10">
    <location>
        <begin position="312"/>
        <end position="580"/>
    </location>
</feature>
<keyword evidence="7" id="KW-0694">RNA-binding</keyword>
<evidence type="ECO:0000256" key="7">
    <source>
        <dbReference type="ARBA" id="ARBA00022884"/>
    </source>
</evidence>
<feature type="compositionally biased region" description="Pro residues" evidence="10">
    <location>
        <begin position="507"/>
        <end position="519"/>
    </location>
</feature>
<dbReference type="OrthoDB" id="21550at2759"/>
<feature type="compositionally biased region" description="Gly residues" evidence="10">
    <location>
        <begin position="353"/>
        <end position="364"/>
    </location>
</feature>
<feature type="compositionally biased region" description="Low complexity" evidence="10">
    <location>
        <begin position="535"/>
        <end position="546"/>
    </location>
</feature>
<evidence type="ECO:0000256" key="6">
    <source>
        <dbReference type="ARBA" id="ARBA00022553"/>
    </source>
</evidence>
<dbReference type="GO" id="GO:0005732">
    <property type="term" value="C:sno(s)RNA-containing ribonucleoprotein complex"/>
    <property type="evidence" value="ECO:0007669"/>
    <property type="project" value="InterPro"/>
</dbReference>
<evidence type="ECO:0000256" key="3">
    <source>
        <dbReference type="ARBA" id="ARBA00021438"/>
    </source>
</evidence>
<dbReference type="GO" id="GO:0006364">
    <property type="term" value="P:rRNA processing"/>
    <property type="evidence" value="ECO:0007669"/>
    <property type="project" value="UniProtKB-KW"/>
</dbReference>
<dbReference type="Gene3D" id="2.40.10.230">
    <property type="entry name" value="Probable tRNA pseudouridine synthase domain"/>
    <property type="match status" value="1"/>
</dbReference>
<dbReference type="InterPro" id="IPR038664">
    <property type="entry name" value="Gar1/Naf1_Cbf5-bd_sf"/>
</dbReference>
<dbReference type="SUPFAM" id="SSF50447">
    <property type="entry name" value="Translation proteins"/>
    <property type="match status" value="1"/>
</dbReference>
<comment type="caution">
    <text evidence="11">The sequence shown here is derived from an EMBL/GenBank/DDBJ whole genome shotgun (WGS) entry which is preliminary data.</text>
</comment>
<dbReference type="EMBL" id="JAGSXJ010000027">
    <property type="protein sequence ID" value="KAH6672735.1"/>
    <property type="molecule type" value="Genomic_DNA"/>
</dbReference>
<dbReference type="Proteomes" id="UP000770015">
    <property type="component" value="Unassembled WGS sequence"/>
</dbReference>
<feature type="compositionally biased region" description="Acidic residues" evidence="10">
    <location>
        <begin position="322"/>
        <end position="336"/>
    </location>
</feature>
<evidence type="ECO:0000256" key="10">
    <source>
        <dbReference type="SAM" id="MobiDB-lite"/>
    </source>
</evidence>
<gene>
    <name evidence="11" type="ORF">F5X68DRAFT_158508</name>
</gene>
<comment type="subcellular location">
    <subcellularLocation>
        <location evidence="1">Nucleus</location>
    </subcellularLocation>
</comment>
<evidence type="ECO:0000256" key="1">
    <source>
        <dbReference type="ARBA" id="ARBA00004123"/>
    </source>
</evidence>
<dbReference type="Pfam" id="PF04410">
    <property type="entry name" value="Gar1"/>
    <property type="match status" value="1"/>
</dbReference>
<evidence type="ECO:0000256" key="5">
    <source>
        <dbReference type="ARBA" id="ARBA00022552"/>
    </source>
</evidence>
<keyword evidence="4" id="KW-0690">Ribosome biogenesis</keyword>
<feature type="region of interest" description="Disordered" evidence="10">
    <location>
        <begin position="36"/>
        <end position="156"/>
    </location>
</feature>
<dbReference type="InterPro" id="IPR040309">
    <property type="entry name" value="Naf1"/>
</dbReference>
<organism evidence="11 12">
    <name type="scientific">Plectosphaerella plurivora</name>
    <dbReference type="NCBI Taxonomy" id="936078"/>
    <lineage>
        <taxon>Eukaryota</taxon>
        <taxon>Fungi</taxon>
        <taxon>Dikarya</taxon>
        <taxon>Ascomycota</taxon>
        <taxon>Pezizomycotina</taxon>
        <taxon>Sordariomycetes</taxon>
        <taxon>Hypocreomycetidae</taxon>
        <taxon>Glomerellales</taxon>
        <taxon>Plectosphaerellaceae</taxon>
        <taxon>Plectosphaerella</taxon>
    </lineage>
</organism>
<evidence type="ECO:0000313" key="12">
    <source>
        <dbReference type="Proteomes" id="UP000770015"/>
    </source>
</evidence>
<dbReference type="GO" id="GO:0003723">
    <property type="term" value="F:RNA binding"/>
    <property type="evidence" value="ECO:0007669"/>
    <property type="project" value="UniProtKB-KW"/>
</dbReference>
<dbReference type="PANTHER" id="PTHR31633">
    <property type="entry name" value="H/ACA RIBONUCLEOPROTEIN COMPLEX NON-CORE SUBUNIT NAF1"/>
    <property type="match status" value="1"/>
</dbReference>
<feature type="compositionally biased region" description="Low complexity" evidence="10">
    <location>
        <begin position="132"/>
        <end position="146"/>
    </location>
</feature>
<feature type="compositionally biased region" description="Gly residues" evidence="10">
    <location>
        <begin position="452"/>
        <end position="462"/>
    </location>
</feature>
<dbReference type="InterPro" id="IPR009000">
    <property type="entry name" value="Transl_B-barrel_sf"/>
</dbReference>
<evidence type="ECO:0000256" key="4">
    <source>
        <dbReference type="ARBA" id="ARBA00022517"/>
    </source>
</evidence>
<feature type="compositionally biased region" description="Acidic residues" evidence="10">
    <location>
        <begin position="147"/>
        <end position="156"/>
    </location>
</feature>
<feature type="compositionally biased region" description="Low complexity" evidence="10">
    <location>
        <begin position="558"/>
        <end position="570"/>
    </location>
</feature>
<name>A0A9P9A706_9PEZI</name>
<evidence type="ECO:0000256" key="8">
    <source>
        <dbReference type="ARBA" id="ARBA00023242"/>
    </source>
</evidence>
<dbReference type="FunFam" id="2.40.10.230:FF:000002">
    <property type="entry name" value="H/ACA ribonucleoprotein complex non-core subunit NAF1"/>
    <property type="match status" value="1"/>
</dbReference>
<dbReference type="PANTHER" id="PTHR31633:SF1">
    <property type="entry name" value="H_ACA RIBONUCLEOPROTEIN COMPLEX NON-CORE SUBUNIT NAF1"/>
    <property type="match status" value="1"/>
</dbReference>
<feature type="compositionally biased region" description="Pro residues" evidence="10">
    <location>
        <begin position="571"/>
        <end position="580"/>
    </location>
</feature>
<feature type="compositionally biased region" description="Low complexity" evidence="10">
    <location>
        <begin position="55"/>
        <end position="69"/>
    </location>
</feature>
<evidence type="ECO:0000256" key="2">
    <source>
        <dbReference type="ARBA" id="ARBA00009801"/>
    </source>
</evidence>
<accession>A0A9P9A706</accession>
<keyword evidence="12" id="KW-1185">Reference proteome</keyword>
<dbReference type="InterPro" id="IPR007504">
    <property type="entry name" value="H/ACA_rnp_Gar1/Naf1"/>
</dbReference>
<proteinExistence type="inferred from homology"/>
<feature type="compositionally biased region" description="Low complexity" evidence="10">
    <location>
        <begin position="102"/>
        <end position="122"/>
    </location>
</feature>
<evidence type="ECO:0000256" key="9">
    <source>
        <dbReference type="ARBA" id="ARBA00076743"/>
    </source>
</evidence>
<keyword evidence="8" id="KW-0539">Nucleus</keyword>
<keyword evidence="6" id="KW-0597">Phosphoprotein</keyword>
<sequence length="580" mass="61233">MSGFTIPGLGFAKPNETLPPVPADLLAAAASFDGVKIDGDDTAMTDTPSAPAPGPSAAAPSAPQSNPAPETTAANPDTMMVDDEATSSSLTGALEAFLGADQPAQDTNAPTTQPATADATAGQDEHPEWEIDSSPYESSSESSSSDSSDDDDDDEKEAYELLSIEETARMLMAAESDDEGEISKAGTNTQLRTKNEIEYEPVPKPDVTITPEMKITELGAVDQIVENIMVVKAFTPGEYQVLDTGSVLCTTERVVVGAIAETIGKVLQPMYTVMFSTPEDITELGITVGTKICYPVDHAKFVFTEPLRSVKGSDASNIHDEEVAEDEMEFSDDEREAEYKKAQKQKRREKSGRGGPSGSGSGRGGAREPHPLRNEVMADTTTLNYDDEDDGPYKPLQRPASFGQGPPIQQSYIEEPEPGTAAHRFGAHRGGRGGRGGGRGKDRGRGGRGGRGRGGGGGGHGQRGPRSPEATRHHAPDQSQNQAQWNAPAATAPVQAPAAPAFNFPFQMPPAPQQAPQHPPQQAGFVPPPPPGWPGPQAGQQQAAQPHFNPAFFAALLGQMQRGAQGGQQPQWPPQPPPQQ</sequence>
<feature type="region of interest" description="Disordered" evidence="10">
    <location>
        <begin position="1"/>
        <end position="20"/>
    </location>
</feature>
<dbReference type="GO" id="GO:0000493">
    <property type="term" value="P:box H/ACA snoRNP assembly"/>
    <property type="evidence" value="ECO:0007669"/>
    <property type="project" value="InterPro"/>
</dbReference>
<dbReference type="GO" id="GO:0001522">
    <property type="term" value="P:pseudouridine synthesis"/>
    <property type="evidence" value="ECO:0007669"/>
    <property type="project" value="InterPro"/>
</dbReference>
<keyword evidence="5" id="KW-0698">rRNA processing</keyword>
<dbReference type="AlphaFoldDB" id="A0A9P9A706"/>
<evidence type="ECO:0000313" key="11">
    <source>
        <dbReference type="EMBL" id="KAH6672735.1"/>
    </source>
</evidence>
<comment type="similarity">
    <text evidence="2">Belongs to the NAF1 family.</text>
</comment>